<protein>
    <submittedName>
        <fullName evidence="1">Uncharacterized protein</fullName>
    </submittedName>
</protein>
<keyword evidence="2" id="KW-1185">Reference proteome</keyword>
<sequence>MASRSHQDKRHAPTLLHARHALPQPLSISPAPIPCGDGLATHRPCAHPPDGALRPMIGLRRALRPLNCTKRFPILTHAARHIAQPRRGLRSPFSSAVQDAAAIPRTTVACHP</sequence>
<gene>
    <name evidence="1" type="ordered locus">Rcas_0026</name>
</gene>
<reference evidence="1 2" key="1">
    <citation type="submission" date="2007-08" db="EMBL/GenBank/DDBJ databases">
        <title>Complete sequence of Roseiflexus castenholzii DSM 13941.</title>
        <authorList>
            <consortium name="US DOE Joint Genome Institute"/>
            <person name="Copeland A."/>
            <person name="Lucas S."/>
            <person name="Lapidus A."/>
            <person name="Barry K."/>
            <person name="Glavina del Rio T."/>
            <person name="Dalin E."/>
            <person name="Tice H."/>
            <person name="Pitluck S."/>
            <person name="Thompson L.S."/>
            <person name="Brettin T."/>
            <person name="Bruce D."/>
            <person name="Detter J.C."/>
            <person name="Han C."/>
            <person name="Tapia R."/>
            <person name="Schmutz J."/>
            <person name="Larimer F."/>
            <person name="Land M."/>
            <person name="Hauser L."/>
            <person name="Kyrpides N."/>
            <person name="Mikhailova N."/>
            <person name="Bryant D.A."/>
            <person name="Hanada S."/>
            <person name="Tsukatani Y."/>
            <person name="Richardson P."/>
        </authorList>
    </citation>
    <scope>NUCLEOTIDE SEQUENCE [LARGE SCALE GENOMIC DNA]</scope>
    <source>
        <strain evidence="2">DSM 13941 / HLO8</strain>
    </source>
</reference>
<evidence type="ECO:0000313" key="1">
    <source>
        <dbReference type="EMBL" id="ABU56165.1"/>
    </source>
</evidence>
<dbReference type="HOGENOM" id="CLU_2143950_0_0_0"/>
<dbReference type="Proteomes" id="UP000000263">
    <property type="component" value="Chromosome"/>
</dbReference>
<proteinExistence type="predicted"/>
<name>A7NFE3_ROSCS</name>
<dbReference type="KEGG" id="rca:Rcas_0026"/>
<evidence type="ECO:0000313" key="2">
    <source>
        <dbReference type="Proteomes" id="UP000000263"/>
    </source>
</evidence>
<dbReference type="AlphaFoldDB" id="A7NFE3"/>
<accession>A7NFE3</accession>
<dbReference type="EMBL" id="CP000804">
    <property type="protein sequence ID" value="ABU56165.1"/>
    <property type="molecule type" value="Genomic_DNA"/>
</dbReference>
<dbReference type="STRING" id="383372.Rcas_0026"/>
<organism evidence="1 2">
    <name type="scientific">Roseiflexus castenholzii (strain DSM 13941 / HLO8)</name>
    <dbReference type="NCBI Taxonomy" id="383372"/>
    <lineage>
        <taxon>Bacteria</taxon>
        <taxon>Bacillati</taxon>
        <taxon>Chloroflexota</taxon>
        <taxon>Chloroflexia</taxon>
        <taxon>Chloroflexales</taxon>
        <taxon>Roseiflexineae</taxon>
        <taxon>Roseiflexaceae</taxon>
        <taxon>Roseiflexus</taxon>
    </lineage>
</organism>